<evidence type="ECO:0000313" key="1">
    <source>
        <dbReference type="Proteomes" id="UP000790787"/>
    </source>
</evidence>
<protein>
    <submittedName>
        <fullName evidence="2">Uncharacterized protein LOC142175286</fullName>
    </submittedName>
</protein>
<dbReference type="Proteomes" id="UP000790787">
    <property type="component" value="Chromosome 21"/>
</dbReference>
<sequence>MILVYAKCDAIERIELWDSVYGVARDMSTSWLIGGDINVTWDQEEKFDGFLVSLNEVDDFRHCMNTCNVTNLGFKRSIYTWWNGRSKQYCIFKRLDRCFANIEFQQFWLALEITHLSKIGSDHSPMLISCNPNSIPIKKAFRFLHFWIKHPTFKDVVKENWHTDFEANPFILFNHKLKKLKKALLIWRKSTYWYILQRIKSLEEVVLVHEAQFEKNPTQQNHERLQKIQAELIKYLALEEQFGSRNLE</sequence>
<evidence type="ECO:0000313" key="2">
    <source>
        <dbReference type="RefSeq" id="XP_075097972.1"/>
    </source>
</evidence>
<proteinExistence type="predicted"/>
<keyword evidence="1" id="KW-1185">Reference proteome</keyword>
<reference evidence="2" key="2">
    <citation type="submission" date="2025-08" db="UniProtKB">
        <authorList>
            <consortium name="RefSeq"/>
        </authorList>
    </citation>
    <scope>IDENTIFICATION</scope>
    <source>
        <tissue evidence="2">Leaf</tissue>
    </source>
</reference>
<organism evidence="1 2">
    <name type="scientific">Nicotiana tabacum</name>
    <name type="common">Common tobacco</name>
    <dbReference type="NCBI Taxonomy" id="4097"/>
    <lineage>
        <taxon>Eukaryota</taxon>
        <taxon>Viridiplantae</taxon>
        <taxon>Streptophyta</taxon>
        <taxon>Embryophyta</taxon>
        <taxon>Tracheophyta</taxon>
        <taxon>Spermatophyta</taxon>
        <taxon>Magnoliopsida</taxon>
        <taxon>eudicotyledons</taxon>
        <taxon>Gunneridae</taxon>
        <taxon>Pentapetalae</taxon>
        <taxon>asterids</taxon>
        <taxon>lamiids</taxon>
        <taxon>Solanales</taxon>
        <taxon>Solanaceae</taxon>
        <taxon>Nicotianoideae</taxon>
        <taxon>Nicotianeae</taxon>
        <taxon>Nicotiana</taxon>
    </lineage>
</organism>
<dbReference type="RefSeq" id="XP_075097972.1">
    <property type="nucleotide sequence ID" value="XM_075241871.1"/>
</dbReference>
<accession>A0AC58TL84</accession>
<gene>
    <name evidence="2" type="primary">LOC142175286</name>
</gene>
<name>A0AC58TL84_TOBAC</name>
<reference evidence="1" key="1">
    <citation type="journal article" date="2014" name="Nat. Commun.">
        <title>The tobacco genome sequence and its comparison with those of tomato and potato.</title>
        <authorList>
            <person name="Sierro N."/>
            <person name="Battey J.N."/>
            <person name="Ouadi S."/>
            <person name="Bakaher N."/>
            <person name="Bovet L."/>
            <person name="Willig A."/>
            <person name="Goepfert S."/>
            <person name="Peitsch M.C."/>
            <person name="Ivanov N.V."/>
        </authorList>
    </citation>
    <scope>NUCLEOTIDE SEQUENCE [LARGE SCALE GENOMIC DNA]</scope>
</reference>